<dbReference type="Gene3D" id="3.40.309.10">
    <property type="entry name" value="Aldehyde Dehydrogenase, Chain A, domain 2"/>
    <property type="match status" value="1"/>
</dbReference>
<dbReference type="PANTHER" id="PTHR43866">
    <property type="entry name" value="MALONATE-SEMIALDEHYDE DEHYDROGENASE"/>
    <property type="match status" value="1"/>
</dbReference>
<evidence type="ECO:0000256" key="3">
    <source>
        <dbReference type="ARBA" id="ARBA00023027"/>
    </source>
</evidence>
<evidence type="ECO:0000256" key="2">
    <source>
        <dbReference type="ARBA" id="ARBA00023002"/>
    </source>
</evidence>
<dbReference type="OrthoDB" id="4503395at2"/>
<dbReference type="RefSeq" id="WP_148073636.1">
    <property type="nucleotide sequence ID" value="NZ_CP042913.1"/>
</dbReference>
<name>A0A5B9QBW7_9BACT</name>
<dbReference type="InterPro" id="IPR016163">
    <property type="entry name" value="Ald_DH_C"/>
</dbReference>
<dbReference type="GO" id="GO:0006574">
    <property type="term" value="P:L-valine catabolic process"/>
    <property type="evidence" value="ECO:0007669"/>
    <property type="project" value="TreeGrafter"/>
</dbReference>
<dbReference type="EC" id="1.2.1.27" evidence="1"/>
<dbReference type="InterPro" id="IPR016161">
    <property type="entry name" value="Ald_DH/histidinol_DH"/>
</dbReference>
<dbReference type="PROSITE" id="PS00070">
    <property type="entry name" value="ALDEHYDE_DEHYDR_CYS"/>
    <property type="match status" value="1"/>
</dbReference>
<evidence type="ECO:0000259" key="4">
    <source>
        <dbReference type="Pfam" id="PF00171"/>
    </source>
</evidence>
<keyword evidence="3" id="KW-0520">NAD</keyword>
<dbReference type="Gene3D" id="3.40.605.10">
    <property type="entry name" value="Aldehyde Dehydrogenase, Chain A, domain 1"/>
    <property type="match status" value="1"/>
</dbReference>
<dbReference type="GO" id="GO:0006210">
    <property type="term" value="P:thymine catabolic process"/>
    <property type="evidence" value="ECO:0007669"/>
    <property type="project" value="TreeGrafter"/>
</dbReference>
<evidence type="ECO:0000256" key="1">
    <source>
        <dbReference type="ARBA" id="ARBA00013048"/>
    </source>
</evidence>
<dbReference type="SUPFAM" id="SSF53720">
    <property type="entry name" value="ALDH-like"/>
    <property type="match status" value="1"/>
</dbReference>
<evidence type="ECO:0000313" key="6">
    <source>
        <dbReference type="Proteomes" id="UP000323917"/>
    </source>
</evidence>
<protein>
    <recommendedName>
        <fullName evidence="1">methylmalonate-semialdehyde dehydrogenase (CoA acylating)</fullName>
        <ecNumber evidence="1">1.2.1.27</ecNumber>
    </recommendedName>
</protein>
<dbReference type="FunFam" id="3.40.605.10:FF:000003">
    <property type="entry name" value="Methylmalonate-semialdehyde dehydrogenase [acylating]"/>
    <property type="match status" value="1"/>
</dbReference>
<evidence type="ECO:0000313" key="5">
    <source>
        <dbReference type="EMBL" id="QEG35080.1"/>
    </source>
</evidence>
<dbReference type="InterPro" id="IPR016160">
    <property type="entry name" value="Ald_DH_CS_CYS"/>
</dbReference>
<dbReference type="InterPro" id="IPR015590">
    <property type="entry name" value="Aldehyde_DH_dom"/>
</dbReference>
<dbReference type="InterPro" id="IPR016162">
    <property type="entry name" value="Ald_DH_N"/>
</dbReference>
<sequence length="503" mass="53939">MSSVADAAIPVVPVLQSGKWHKHSSNAGGDVYNPSTGQVIARVPFCNTDETAGVVAAAAEALPAWGETPAVERARVMFRFRDLVAENFEELAALVTREHGKTLPESRAEVQRGMEMIEYACSVPTMLMGDTLSNIASSVDAETVRHPVGVCVGITPYNFPFMVPLWMFPVAIACGNTFVLKPSEKVPLSSVRLGELLTEAGLPPGVFNIVHGDRHCVEVLLTHPQVAAISFVGSTAIAKYIYETGTKNGKRVQAAGGAKNHLIIMPDADLDQSVKALSASAYGCAGQRCMAGSVAVAVGKVADPLVEGLCDHAGGFRVGPTDGNESVDMGPLIRREHLERVAGYLDIAATDGARVALDGRRDFDGDGFLLGPSVLDQVETGMRVAQEEIFGPVLSVIRVDDLESALEVGRNCPYGNGASIFTSSGYAARQFKHHFNAGMIGINVGVPAPMAWFPFTGWNQSFFGDLHIQGTESVHFYTRQKMTLTRWFASAEESHHDPVWKTK</sequence>
<dbReference type="GO" id="GO:0004491">
    <property type="term" value="F:methylmalonate-semialdehyde dehydrogenase (acylating, NAD) activity"/>
    <property type="evidence" value="ECO:0007669"/>
    <property type="project" value="UniProtKB-EC"/>
</dbReference>
<dbReference type="CDD" id="cd07085">
    <property type="entry name" value="ALDH_F6_MMSDH"/>
    <property type="match status" value="1"/>
</dbReference>
<gene>
    <name evidence="5" type="primary">mmsA</name>
    <name evidence="5" type="ORF">Pr1d_23710</name>
</gene>
<dbReference type="EMBL" id="CP042913">
    <property type="protein sequence ID" value="QEG35080.1"/>
    <property type="molecule type" value="Genomic_DNA"/>
</dbReference>
<reference evidence="5 6" key="1">
    <citation type="submission" date="2019-08" db="EMBL/GenBank/DDBJ databases">
        <title>Deep-cultivation of Planctomycetes and their phenomic and genomic characterization uncovers novel biology.</title>
        <authorList>
            <person name="Wiegand S."/>
            <person name="Jogler M."/>
            <person name="Boedeker C."/>
            <person name="Pinto D."/>
            <person name="Vollmers J."/>
            <person name="Rivas-Marin E."/>
            <person name="Kohn T."/>
            <person name="Peeters S.H."/>
            <person name="Heuer A."/>
            <person name="Rast P."/>
            <person name="Oberbeckmann S."/>
            <person name="Bunk B."/>
            <person name="Jeske O."/>
            <person name="Meyerdierks A."/>
            <person name="Storesund J.E."/>
            <person name="Kallscheuer N."/>
            <person name="Luecker S."/>
            <person name="Lage O.M."/>
            <person name="Pohl T."/>
            <person name="Merkel B.J."/>
            <person name="Hornburger P."/>
            <person name="Mueller R.-W."/>
            <person name="Bruemmer F."/>
            <person name="Labrenz M."/>
            <person name="Spormann A.M."/>
            <person name="Op den Camp H."/>
            <person name="Overmann J."/>
            <person name="Amann R."/>
            <person name="Jetten M.S.M."/>
            <person name="Mascher T."/>
            <person name="Medema M.H."/>
            <person name="Devos D.P."/>
            <person name="Kaster A.-K."/>
            <person name="Ovreas L."/>
            <person name="Rohde M."/>
            <person name="Galperin M.Y."/>
            <person name="Jogler C."/>
        </authorList>
    </citation>
    <scope>NUCLEOTIDE SEQUENCE [LARGE SCALE GENOMIC DNA]</scope>
    <source>
        <strain evidence="5 6">Pr1d</strain>
    </source>
</reference>
<feature type="domain" description="Aldehyde dehydrogenase" evidence="4">
    <location>
        <begin position="20"/>
        <end position="482"/>
    </location>
</feature>
<dbReference type="Pfam" id="PF00171">
    <property type="entry name" value="Aldedh"/>
    <property type="match status" value="1"/>
</dbReference>
<accession>A0A5B9QBW7</accession>
<dbReference type="KEGG" id="bgok:Pr1d_23710"/>
<organism evidence="5 6">
    <name type="scientific">Bythopirellula goksoeyrii</name>
    <dbReference type="NCBI Taxonomy" id="1400387"/>
    <lineage>
        <taxon>Bacteria</taxon>
        <taxon>Pseudomonadati</taxon>
        <taxon>Planctomycetota</taxon>
        <taxon>Planctomycetia</taxon>
        <taxon>Pirellulales</taxon>
        <taxon>Lacipirellulaceae</taxon>
        <taxon>Bythopirellula</taxon>
    </lineage>
</organism>
<keyword evidence="6" id="KW-1185">Reference proteome</keyword>
<dbReference type="AlphaFoldDB" id="A0A5B9QBW7"/>
<dbReference type="Proteomes" id="UP000323917">
    <property type="component" value="Chromosome"/>
</dbReference>
<dbReference type="NCBIfam" id="TIGR01722">
    <property type="entry name" value="MMSDH"/>
    <property type="match status" value="1"/>
</dbReference>
<dbReference type="PANTHER" id="PTHR43866:SF4">
    <property type="entry name" value="MALONATE-SEMIALDEHYDE DEHYDROGENASE"/>
    <property type="match status" value="1"/>
</dbReference>
<keyword evidence="2 5" id="KW-0560">Oxidoreductase</keyword>
<dbReference type="InterPro" id="IPR010061">
    <property type="entry name" value="MeMal-semiAld_DH"/>
</dbReference>
<dbReference type="FunFam" id="3.40.309.10:FF:000002">
    <property type="entry name" value="Methylmalonate-semialdehyde dehydrogenase (Acylating)"/>
    <property type="match status" value="1"/>
</dbReference>
<proteinExistence type="predicted"/>